<evidence type="ECO:0000313" key="5">
    <source>
        <dbReference type="Proteomes" id="UP001470230"/>
    </source>
</evidence>
<dbReference type="SUPFAM" id="SSF49562">
    <property type="entry name" value="C2 domain (Calcium/lipid-binding domain, CaLB)"/>
    <property type="match status" value="1"/>
</dbReference>
<evidence type="ECO:0000313" key="4">
    <source>
        <dbReference type="EMBL" id="KAK8895429.1"/>
    </source>
</evidence>
<dbReference type="InterPro" id="IPR000008">
    <property type="entry name" value="C2_dom"/>
</dbReference>
<organism evidence="4 5">
    <name type="scientific">Tritrichomonas musculus</name>
    <dbReference type="NCBI Taxonomy" id="1915356"/>
    <lineage>
        <taxon>Eukaryota</taxon>
        <taxon>Metamonada</taxon>
        <taxon>Parabasalia</taxon>
        <taxon>Tritrichomonadida</taxon>
        <taxon>Tritrichomonadidae</taxon>
        <taxon>Tritrichomonas</taxon>
    </lineage>
</organism>
<dbReference type="InterPro" id="IPR035892">
    <property type="entry name" value="C2_domain_sf"/>
</dbReference>
<feature type="domain" description="C2" evidence="3">
    <location>
        <begin position="1"/>
        <end position="100"/>
    </location>
</feature>
<dbReference type="PANTHER" id="PTHR45911:SF4">
    <property type="entry name" value="MULTIPLE C2 AND TRANSMEMBRANE DOMAIN-CONTAINING PROTEIN"/>
    <property type="match status" value="1"/>
</dbReference>
<evidence type="ECO:0000256" key="1">
    <source>
        <dbReference type="ARBA" id="ARBA00022723"/>
    </source>
</evidence>
<keyword evidence="5" id="KW-1185">Reference proteome</keyword>
<evidence type="ECO:0000259" key="3">
    <source>
        <dbReference type="PROSITE" id="PS50004"/>
    </source>
</evidence>
<accession>A0ABR2KWD8</accession>
<dbReference type="Proteomes" id="UP001470230">
    <property type="component" value="Unassembled WGS sequence"/>
</dbReference>
<sequence length="309" mass="35832">MIHIRVVEAQGLPKMDVIGSVDPYCAVSISSLPHPKQTKVIKKNKNPVWNEEFHFPVHDITDTIQFVLIDHDTVSNDDPISKISIPVKTFTKSTVVDKWYDMVPFKRVKKGGKLRLVIHYGESNEMPFNPLQTVSMPNNPQNDRSRASSLYVQPNQQNMMMQPMQQQQHYRASTMLPQQYPNSMMMVQPYPGAMMMPQQNYQPNLMMQQMQGQQYQSAPMMQPGMQPGVQQIPAQQYQSAPMMQPGMQQNPQQMQPQMMMQQPMYPQNMMMMQQPMYQQNMMMMQQMPQQMPQPMVMPPAGQQNIETNK</sequence>
<reference evidence="4 5" key="1">
    <citation type="submission" date="2024-04" db="EMBL/GenBank/DDBJ databases">
        <title>Tritrichomonas musculus Genome.</title>
        <authorList>
            <person name="Alves-Ferreira E."/>
            <person name="Grigg M."/>
            <person name="Lorenzi H."/>
            <person name="Galac M."/>
        </authorList>
    </citation>
    <scope>NUCLEOTIDE SEQUENCE [LARGE SCALE GENOMIC DNA]</scope>
    <source>
        <strain evidence="4 5">EAF2021</strain>
    </source>
</reference>
<dbReference type="PANTHER" id="PTHR45911">
    <property type="entry name" value="C2 DOMAIN-CONTAINING PROTEIN"/>
    <property type="match status" value="1"/>
</dbReference>
<proteinExistence type="predicted"/>
<name>A0ABR2KWD8_9EUKA</name>
<protein>
    <submittedName>
        <fullName evidence="4">Protein Aster-C</fullName>
    </submittedName>
</protein>
<gene>
    <name evidence="4" type="ORF">M9Y10_023893</name>
</gene>
<evidence type="ECO:0000256" key="2">
    <source>
        <dbReference type="ARBA" id="ARBA00022837"/>
    </source>
</evidence>
<dbReference type="Gene3D" id="2.60.40.150">
    <property type="entry name" value="C2 domain"/>
    <property type="match status" value="1"/>
</dbReference>
<comment type="caution">
    <text evidence="4">The sequence shown here is derived from an EMBL/GenBank/DDBJ whole genome shotgun (WGS) entry which is preliminary data.</text>
</comment>
<dbReference type="CDD" id="cd00030">
    <property type="entry name" value="C2"/>
    <property type="match status" value="1"/>
</dbReference>
<dbReference type="Pfam" id="PF00168">
    <property type="entry name" value="C2"/>
    <property type="match status" value="1"/>
</dbReference>
<dbReference type="EMBL" id="JAPFFF010000003">
    <property type="protein sequence ID" value="KAK8895429.1"/>
    <property type="molecule type" value="Genomic_DNA"/>
</dbReference>
<dbReference type="SMART" id="SM00239">
    <property type="entry name" value="C2"/>
    <property type="match status" value="1"/>
</dbReference>
<dbReference type="PROSITE" id="PS50004">
    <property type="entry name" value="C2"/>
    <property type="match status" value="1"/>
</dbReference>
<keyword evidence="1" id="KW-0479">Metal-binding</keyword>
<keyword evidence="2" id="KW-0106">Calcium</keyword>